<proteinExistence type="predicted"/>
<dbReference type="EMBL" id="JAULSW010000009">
    <property type="protein sequence ID" value="KAK3370309.1"/>
    <property type="molecule type" value="Genomic_DNA"/>
</dbReference>
<dbReference type="Pfam" id="PF05368">
    <property type="entry name" value="NmrA"/>
    <property type="match status" value="1"/>
</dbReference>
<organism evidence="4 5">
    <name type="scientific">Podospora didyma</name>
    <dbReference type="NCBI Taxonomy" id="330526"/>
    <lineage>
        <taxon>Eukaryota</taxon>
        <taxon>Fungi</taxon>
        <taxon>Dikarya</taxon>
        <taxon>Ascomycota</taxon>
        <taxon>Pezizomycotina</taxon>
        <taxon>Sordariomycetes</taxon>
        <taxon>Sordariomycetidae</taxon>
        <taxon>Sordariales</taxon>
        <taxon>Podosporaceae</taxon>
        <taxon>Podospora</taxon>
    </lineage>
</organism>
<evidence type="ECO:0000259" key="3">
    <source>
        <dbReference type="Pfam" id="PF05368"/>
    </source>
</evidence>
<comment type="caution">
    <text evidence="4">The sequence shown here is derived from an EMBL/GenBank/DDBJ whole genome shotgun (WGS) entry which is preliminary data.</text>
</comment>
<keyword evidence="2" id="KW-0560">Oxidoreductase</keyword>
<protein>
    <recommendedName>
        <fullName evidence="3">NmrA-like domain-containing protein</fullName>
    </recommendedName>
</protein>
<dbReference type="SUPFAM" id="SSF51735">
    <property type="entry name" value="NAD(P)-binding Rossmann-fold domains"/>
    <property type="match status" value="1"/>
</dbReference>
<dbReference type="AlphaFoldDB" id="A0AAE0K5J9"/>
<evidence type="ECO:0000256" key="2">
    <source>
        <dbReference type="ARBA" id="ARBA00023002"/>
    </source>
</evidence>
<dbReference type="InterPro" id="IPR036291">
    <property type="entry name" value="NAD(P)-bd_dom_sf"/>
</dbReference>
<gene>
    <name evidence="4" type="ORF">B0H63DRAFT_314183</name>
</gene>
<name>A0AAE0K5J9_9PEZI</name>
<sequence length="328" mass="36458">MRQASTQPAMMRIAIAGGGGFAYILAQQITQSANAVLVISQNPHPEFENDFPGCQVAEVDFTNVEELRYTLQGVDLLISTISGSEQLDLIDAARQARVRLFVPSEFEGDIDHRPANDPLDRQHGARDQLEHFARSVSNPMRFTVFSCGIFMERFAPGGLEAYRIGAGSGVQTPNDYLLNVEEGTGEIVETNAAGRPGRVALTSVYDLARFIAAAIEIGPGNWPREFKMRGDTMNVRDIVATCEAVRRVPFNVVSRTYQDAESEALDCEHGGPQYLSRWLYLQRLLQTANGRYQVRGTNLVEVINQNPATRINPPVRLRQWLEHIWGPA</sequence>
<dbReference type="Gene3D" id="3.40.50.720">
    <property type="entry name" value="NAD(P)-binding Rossmann-like Domain"/>
    <property type="match status" value="1"/>
</dbReference>
<dbReference type="PANTHER" id="PTHR47706">
    <property type="entry name" value="NMRA-LIKE FAMILY PROTEIN"/>
    <property type="match status" value="1"/>
</dbReference>
<dbReference type="GO" id="GO:0016491">
    <property type="term" value="F:oxidoreductase activity"/>
    <property type="evidence" value="ECO:0007669"/>
    <property type="project" value="UniProtKB-KW"/>
</dbReference>
<reference evidence="4" key="1">
    <citation type="journal article" date="2023" name="Mol. Phylogenet. Evol.">
        <title>Genome-scale phylogeny and comparative genomics of the fungal order Sordariales.</title>
        <authorList>
            <person name="Hensen N."/>
            <person name="Bonometti L."/>
            <person name="Westerberg I."/>
            <person name="Brannstrom I.O."/>
            <person name="Guillou S."/>
            <person name="Cros-Aarteil S."/>
            <person name="Calhoun S."/>
            <person name="Haridas S."/>
            <person name="Kuo A."/>
            <person name="Mondo S."/>
            <person name="Pangilinan J."/>
            <person name="Riley R."/>
            <person name="LaButti K."/>
            <person name="Andreopoulos B."/>
            <person name="Lipzen A."/>
            <person name="Chen C."/>
            <person name="Yan M."/>
            <person name="Daum C."/>
            <person name="Ng V."/>
            <person name="Clum A."/>
            <person name="Steindorff A."/>
            <person name="Ohm R.A."/>
            <person name="Martin F."/>
            <person name="Silar P."/>
            <person name="Natvig D.O."/>
            <person name="Lalanne C."/>
            <person name="Gautier V."/>
            <person name="Ament-Velasquez S.L."/>
            <person name="Kruys A."/>
            <person name="Hutchinson M.I."/>
            <person name="Powell A.J."/>
            <person name="Barry K."/>
            <person name="Miller A.N."/>
            <person name="Grigoriev I.V."/>
            <person name="Debuchy R."/>
            <person name="Gladieux P."/>
            <person name="Hiltunen Thoren M."/>
            <person name="Johannesson H."/>
        </authorList>
    </citation>
    <scope>NUCLEOTIDE SEQUENCE</scope>
    <source>
        <strain evidence="4">CBS 232.78</strain>
    </source>
</reference>
<dbReference type="InterPro" id="IPR008030">
    <property type="entry name" value="NmrA-like"/>
</dbReference>
<evidence type="ECO:0000313" key="5">
    <source>
        <dbReference type="Proteomes" id="UP001285441"/>
    </source>
</evidence>
<accession>A0AAE0K5J9</accession>
<dbReference type="Proteomes" id="UP001285441">
    <property type="component" value="Unassembled WGS sequence"/>
</dbReference>
<dbReference type="PANTHER" id="PTHR47706:SF5">
    <property type="entry name" value="ISOFLAVONE REDUCTASE"/>
    <property type="match status" value="1"/>
</dbReference>
<dbReference type="InterPro" id="IPR051609">
    <property type="entry name" value="NmrA/Isoflavone_reductase-like"/>
</dbReference>
<keyword evidence="1" id="KW-0521">NADP</keyword>
<keyword evidence="5" id="KW-1185">Reference proteome</keyword>
<reference evidence="4" key="2">
    <citation type="submission" date="2023-06" db="EMBL/GenBank/DDBJ databases">
        <authorList>
            <consortium name="Lawrence Berkeley National Laboratory"/>
            <person name="Haridas S."/>
            <person name="Hensen N."/>
            <person name="Bonometti L."/>
            <person name="Westerberg I."/>
            <person name="Brannstrom I.O."/>
            <person name="Guillou S."/>
            <person name="Cros-Aarteil S."/>
            <person name="Calhoun S."/>
            <person name="Kuo A."/>
            <person name="Mondo S."/>
            <person name="Pangilinan J."/>
            <person name="Riley R."/>
            <person name="LaButti K."/>
            <person name="Andreopoulos B."/>
            <person name="Lipzen A."/>
            <person name="Chen C."/>
            <person name="Yanf M."/>
            <person name="Daum C."/>
            <person name="Ng V."/>
            <person name="Clum A."/>
            <person name="Steindorff A."/>
            <person name="Ohm R."/>
            <person name="Martin F."/>
            <person name="Silar P."/>
            <person name="Natvig D."/>
            <person name="Lalanne C."/>
            <person name="Gautier V."/>
            <person name="Ament-velasquez S.L."/>
            <person name="Kruys A."/>
            <person name="Hutchinson M.I."/>
            <person name="Powell A.J."/>
            <person name="Barry K."/>
            <person name="Miller A.N."/>
            <person name="Grigoriev I.V."/>
            <person name="Debuchy R."/>
            <person name="Gladieux P."/>
            <person name="Thoren M.H."/>
            <person name="Johannesson H."/>
        </authorList>
    </citation>
    <scope>NUCLEOTIDE SEQUENCE</scope>
    <source>
        <strain evidence="4">CBS 232.78</strain>
    </source>
</reference>
<feature type="domain" description="NmrA-like" evidence="3">
    <location>
        <begin position="22"/>
        <end position="174"/>
    </location>
</feature>
<evidence type="ECO:0000256" key="1">
    <source>
        <dbReference type="ARBA" id="ARBA00022857"/>
    </source>
</evidence>
<evidence type="ECO:0000313" key="4">
    <source>
        <dbReference type="EMBL" id="KAK3370309.1"/>
    </source>
</evidence>